<accession>A0ABU3QWN2</accession>
<reference evidence="12 13" key="1">
    <citation type="submission" date="2023-10" db="EMBL/GenBank/DDBJ databases">
        <title>Psychrosphaera aquimaarina strain SW33 isolated from seawater.</title>
        <authorList>
            <person name="Bayburt H."/>
            <person name="Kim J.M."/>
            <person name="Choi B.J."/>
            <person name="Jeon C.O."/>
        </authorList>
    </citation>
    <scope>NUCLEOTIDE SEQUENCE [LARGE SCALE GENOMIC DNA]</scope>
    <source>
        <strain evidence="12 13">KCTC 52743</strain>
    </source>
</reference>
<dbReference type="Pfam" id="PF00358">
    <property type="entry name" value="PTS_EIIA_1"/>
    <property type="match status" value="1"/>
</dbReference>
<dbReference type="PANTHER" id="PTHR45008:SF1">
    <property type="entry name" value="PTS SYSTEM GLUCOSE-SPECIFIC EIIA COMPONENT"/>
    <property type="match status" value="1"/>
</dbReference>
<protein>
    <recommendedName>
        <fullName evidence="7">PTS system glucose-specific EIIA component</fullName>
    </recommendedName>
    <alternativeName>
        <fullName evidence="10">EIIA-Glc</fullName>
    </alternativeName>
    <alternativeName>
        <fullName evidence="9">EIII-Glc</fullName>
    </alternativeName>
    <alternativeName>
        <fullName evidence="8">Glucose-specific phosphotransferase enzyme IIA component</fullName>
    </alternativeName>
</protein>
<dbReference type="InterPro" id="IPR050890">
    <property type="entry name" value="PTS_EIIA_component"/>
</dbReference>
<evidence type="ECO:0000259" key="11">
    <source>
        <dbReference type="Pfam" id="PF00358"/>
    </source>
</evidence>
<keyword evidence="5" id="KW-0598">Phosphotransferase system</keyword>
<evidence type="ECO:0000256" key="7">
    <source>
        <dbReference type="ARBA" id="ARBA00039163"/>
    </source>
</evidence>
<dbReference type="PANTHER" id="PTHR45008">
    <property type="entry name" value="PTS SYSTEM GLUCOSE-SPECIFIC EIIA COMPONENT"/>
    <property type="match status" value="1"/>
</dbReference>
<comment type="caution">
    <text evidence="12">The sequence shown here is derived from an EMBL/GenBank/DDBJ whole genome shotgun (WGS) entry which is preliminary data.</text>
</comment>
<dbReference type="EMBL" id="JAWCUA010000001">
    <property type="protein sequence ID" value="MDU0111820.1"/>
    <property type="molecule type" value="Genomic_DNA"/>
</dbReference>
<proteinExistence type="predicted"/>
<sequence length="177" mass="19674">MLLHSIVNFTTPDLAKGIKITAPATGKVLNIAELDGEQSAYLRCGEGIVIKMEGHQVNSPISGTVIDIVPSHGKIIIQAKNKLRFLLQFPFEYTKFHGIGIQNLTSIGQTVGINQPLLHLDLFRMNQYIKPVYLYFILLDVTAFKSIEVFHKHVQIGADPIFSLVPKPVTPKTIKKT</sequence>
<evidence type="ECO:0000256" key="4">
    <source>
        <dbReference type="ARBA" id="ARBA00022679"/>
    </source>
</evidence>
<evidence type="ECO:0000256" key="1">
    <source>
        <dbReference type="ARBA" id="ARBA00004496"/>
    </source>
</evidence>
<comment type="subcellular location">
    <subcellularLocation>
        <location evidence="1">Cytoplasm</location>
    </subcellularLocation>
</comment>
<gene>
    <name evidence="12" type="ORF">RT723_02100</name>
</gene>
<evidence type="ECO:0000256" key="9">
    <source>
        <dbReference type="ARBA" id="ARBA00042526"/>
    </source>
</evidence>
<dbReference type="RefSeq" id="WP_315945708.1">
    <property type="nucleotide sequence ID" value="NZ_JAWCUA010000001.1"/>
</dbReference>
<evidence type="ECO:0000256" key="5">
    <source>
        <dbReference type="ARBA" id="ARBA00022683"/>
    </source>
</evidence>
<evidence type="ECO:0000256" key="10">
    <source>
        <dbReference type="ARBA" id="ARBA00042873"/>
    </source>
</evidence>
<keyword evidence="2" id="KW-0813">Transport</keyword>
<keyword evidence="3 12" id="KW-0762">Sugar transport</keyword>
<keyword evidence="4" id="KW-0808">Transferase</keyword>
<dbReference type="InterPro" id="IPR001127">
    <property type="entry name" value="PTS_EIIA_1_perm"/>
</dbReference>
<evidence type="ECO:0000256" key="8">
    <source>
        <dbReference type="ARBA" id="ARBA00042296"/>
    </source>
</evidence>
<dbReference type="Gene3D" id="2.70.70.10">
    <property type="entry name" value="Glucose Permease (Domain IIA)"/>
    <property type="match status" value="1"/>
</dbReference>
<organism evidence="12 13">
    <name type="scientific">Psychrosphaera aquimarina</name>
    <dbReference type="NCBI Taxonomy" id="2044854"/>
    <lineage>
        <taxon>Bacteria</taxon>
        <taxon>Pseudomonadati</taxon>
        <taxon>Pseudomonadota</taxon>
        <taxon>Gammaproteobacteria</taxon>
        <taxon>Alteromonadales</taxon>
        <taxon>Pseudoalteromonadaceae</taxon>
        <taxon>Psychrosphaera</taxon>
    </lineage>
</organism>
<dbReference type="SUPFAM" id="SSF51261">
    <property type="entry name" value="Duplicated hybrid motif"/>
    <property type="match status" value="1"/>
</dbReference>
<feature type="domain" description="PTS EIIA type-1" evidence="11">
    <location>
        <begin position="19"/>
        <end position="128"/>
    </location>
</feature>
<dbReference type="InterPro" id="IPR011055">
    <property type="entry name" value="Dup_hybrid_motif"/>
</dbReference>
<evidence type="ECO:0000256" key="3">
    <source>
        <dbReference type="ARBA" id="ARBA00022597"/>
    </source>
</evidence>
<evidence type="ECO:0000256" key="2">
    <source>
        <dbReference type="ARBA" id="ARBA00022448"/>
    </source>
</evidence>
<dbReference type="Proteomes" id="UP001257914">
    <property type="component" value="Unassembled WGS sequence"/>
</dbReference>
<keyword evidence="6" id="KW-0418">Kinase</keyword>
<evidence type="ECO:0000313" key="12">
    <source>
        <dbReference type="EMBL" id="MDU0111820.1"/>
    </source>
</evidence>
<evidence type="ECO:0000256" key="6">
    <source>
        <dbReference type="ARBA" id="ARBA00022777"/>
    </source>
</evidence>
<keyword evidence="13" id="KW-1185">Reference proteome</keyword>
<name>A0ABU3QWN2_9GAMM</name>
<evidence type="ECO:0000313" key="13">
    <source>
        <dbReference type="Proteomes" id="UP001257914"/>
    </source>
</evidence>